<evidence type="ECO:0000313" key="7">
    <source>
        <dbReference type="EMBL" id="ATG34773.1"/>
    </source>
</evidence>
<keyword evidence="4 6" id="KW-1133">Transmembrane helix</keyword>
<comment type="subcellular location">
    <subcellularLocation>
        <location evidence="1">Cell membrane</location>
        <topology evidence="1">Multi-pass membrane protein</topology>
    </subcellularLocation>
</comment>
<reference evidence="7 8" key="1">
    <citation type="journal article" date="2017" name="Front. Microbiol.">
        <title>Phaeobacter piscinae sp. nov., a species of the Roseobacter group and potential aquaculture probiont.</title>
        <authorList>
            <person name="Sonnenschein E.C."/>
            <person name="Phippen C.B.W."/>
            <person name="Nielsen K.F."/>
            <person name="Mateiu R.V."/>
            <person name="Melchiorsen J."/>
            <person name="Gram L."/>
            <person name="Overmann J."/>
            <person name="Freese H.M."/>
        </authorList>
    </citation>
    <scope>NUCLEOTIDE SEQUENCE [LARGE SCALE GENOMIC DNA]</scope>
    <source>
        <strain evidence="7 8">P36</strain>
    </source>
</reference>
<evidence type="ECO:0000256" key="6">
    <source>
        <dbReference type="SAM" id="Phobius"/>
    </source>
</evidence>
<dbReference type="RefSeq" id="WP_096868357.1">
    <property type="nucleotide sequence ID" value="NZ_CP010643.1"/>
</dbReference>
<dbReference type="InterPro" id="IPR001123">
    <property type="entry name" value="LeuE-type"/>
</dbReference>
<feature type="transmembrane region" description="Helical" evidence="6">
    <location>
        <begin position="112"/>
        <end position="138"/>
    </location>
</feature>
<name>A0ABN5DDF6_9RHOB</name>
<keyword evidence="8" id="KW-1185">Reference proteome</keyword>
<sequence length="206" mass="22362">MTWALWVSFATISAVNIVTPGPANLNTVRRAIQLGIYQVAPMILGNALGLAVGGAICAAGITSFVMASDLLWSFFQWAGVAYLAWLGARLLIRTETLSLHSQTDASVPACTLFFEAFLLAATNPKALLFYMALFPQILEPERGMASQASILILTYCGLSILSLTTYSALAHAFRSRFMTPARYNRFRQGSGVLLIGFAAKLLMNMR</sequence>
<dbReference type="PANTHER" id="PTHR30086">
    <property type="entry name" value="ARGININE EXPORTER PROTEIN ARGO"/>
    <property type="match status" value="1"/>
</dbReference>
<accession>A0ABN5DDF6</accession>
<dbReference type="Pfam" id="PF01810">
    <property type="entry name" value="LysE"/>
    <property type="match status" value="1"/>
</dbReference>
<keyword evidence="5 6" id="KW-0472">Membrane</keyword>
<evidence type="ECO:0000313" key="8">
    <source>
        <dbReference type="Proteomes" id="UP000218891"/>
    </source>
</evidence>
<evidence type="ECO:0000256" key="1">
    <source>
        <dbReference type="ARBA" id="ARBA00004651"/>
    </source>
</evidence>
<evidence type="ECO:0000256" key="3">
    <source>
        <dbReference type="ARBA" id="ARBA00022692"/>
    </source>
</evidence>
<keyword evidence="2" id="KW-1003">Cell membrane</keyword>
<evidence type="ECO:0000256" key="2">
    <source>
        <dbReference type="ARBA" id="ARBA00022475"/>
    </source>
</evidence>
<feature type="transmembrane region" description="Helical" evidence="6">
    <location>
        <begin position="36"/>
        <end position="58"/>
    </location>
</feature>
<dbReference type="PANTHER" id="PTHR30086:SF20">
    <property type="entry name" value="ARGININE EXPORTER PROTEIN ARGO-RELATED"/>
    <property type="match status" value="1"/>
</dbReference>
<reference evidence="7 8" key="3">
    <citation type="journal article" date="2017" name="Int. J. Syst. Evol. Microbiol.">
        <title>Adaptation of Surface-Associated Bacteria to the Open Ocean: A Genomically Distinct Subpopulation of Phaeobacter gallaeciensis Colonizes Pacific Mesozooplankton.</title>
        <authorList>
            <person name="Freese H.M."/>
            <person name="Methner A."/>
            <person name="Overmann J."/>
        </authorList>
    </citation>
    <scope>NUCLEOTIDE SEQUENCE [LARGE SCALE GENOMIC DNA]</scope>
    <source>
        <strain evidence="7 8">P36</strain>
    </source>
</reference>
<dbReference type="Proteomes" id="UP000218891">
    <property type="component" value="Chromosome"/>
</dbReference>
<dbReference type="EMBL" id="CP010643">
    <property type="protein sequence ID" value="ATG34773.1"/>
    <property type="molecule type" value="Genomic_DNA"/>
</dbReference>
<evidence type="ECO:0000256" key="4">
    <source>
        <dbReference type="ARBA" id="ARBA00022989"/>
    </source>
</evidence>
<organism evidence="7 8">
    <name type="scientific">Phaeobacter piscinae</name>
    <dbReference type="NCBI Taxonomy" id="1580596"/>
    <lineage>
        <taxon>Bacteria</taxon>
        <taxon>Pseudomonadati</taxon>
        <taxon>Pseudomonadota</taxon>
        <taxon>Alphaproteobacteria</taxon>
        <taxon>Rhodobacterales</taxon>
        <taxon>Roseobacteraceae</taxon>
        <taxon>Phaeobacter</taxon>
    </lineage>
</organism>
<gene>
    <name evidence="7" type="ORF">PhaeoP36_00606</name>
</gene>
<keyword evidence="3 6" id="KW-0812">Transmembrane</keyword>
<reference evidence="7 8" key="4">
    <citation type="journal article" date="2018" name="Environ. Microbiol. Rep.">
        <title>Phylogenetic distribution of roseobacticides in the Roseobacter group and their effect on microalgae.</title>
        <authorList>
            <person name="Sonnenschein E.C."/>
            <person name="Phippen C.B."/>
            <person name="Bentzon-Tilia M."/>
            <person name="Rasmussen S.A."/>
            <person name="Nielsen K.F."/>
            <person name="Gram L."/>
        </authorList>
    </citation>
    <scope>NUCLEOTIDE SEQUENCE [LARGE SCALE GENOMIC DNA]</scope>
    <source>
        <strain evidence="7 8">P36</strain>
    </source>
</reference>
<proteinExistence type="predicted"/>
<protein>
    <submittedName>
        <fullName evidence="7">LysE type translocator-like protein</fullName>
    </submittedName>
</protein>
<evidence type="ECO:0000256" key="5">
    <source>
        <dbReference type="ARBA" id="ARBA00023136"/>
    </source>
</evidence>
<feature type="transmembrane region" description="Helical" evidence="6">
    <location>
        <begin position="150"/>
        <end position="173"/>
    </location>
</feature>
<feature type="transmembrane region" description="Helical" evidence="6">
    <location>
        <begin position="70"/>
        <end position="92"/>
    </location>
</feature>
<reference evidence="7 8" key="2">
    <citation type="journal article" date="2017" name="Genome Biol. Evol.">
        <title>Trajectories and Drivers of Genome Evolution in Surface-Associated Marine Phaeobacter.</title>
        <authorList>
            <person name="Freese H.M."/>
            <person name="Sikorski J."/>
            <person name="Bunk B."/>
            <person name="Scheuner C."/>
            <person name="Meier-Kolthoff J.P."/>
            <person name="Sproer C."/>
            <person name="Gram L."/>
            <person name="Overmann J."/>
        </authorList>
    </citation>
    <scope>NUCLEOTIDE SEQUENCE [LARGE SCALE GENOMIC DNA]</scope>
    <source>
        <strain evidence="7 8">P36</strain>
    </source>
</reference>